<keyword evidence="4 5" id="KW-0472">Membrane</keyword>
<name>A0A098Y3F3_9ACTN</name>
<keyword evidence="6" id="KW-0489">Methyltransferase</keyword>
<keyword evidence="3 5" id="KW-1133">Transmembrane helix</keyword>
<evidence type="ECO:0000256" key="3">
    <source>
        <dbReference type="ARBA" id="ARBA00022989"/>
    </source>
</evidence>
<feature type="transmembrane region" description="Helical" evidence="5">
    <location>
        <begin position="45"/>
        <end position="70"/>
    </location>
</feature>
<organism evidence="6 7">
    <name type="scientific">Modestobacter caceresii</name>
    <dbReference type="NCBI Taxonomy" id="1522368"/>
    <lineage>
        <taxon>Bacteria</taxon>
        <taxon>Bacillati</taxon>
        <taxon>Actinomycetota</taxon>
        <taxon>Actinomycetes</taxon>
        <taxon>Geodermatophilales</taxon>
        <taxon>Geodermatophilaceae</taxon>
        <taxon>Modestobacter</taxon>
    </lineage>
</organism>
<sequence>MTTAALVLYVVALVVLFGVRSAVQYRRTGSAGFHGISGTPAQAGWWGGVLFLAALVAGLAGLLLAVLGVVPAAAPAAVQLAGLVLALAGFAATLAGQTGMGASWRIGVDPGERTDLVTTGVFAHVRNPIFTAMTVAQAGVVLMVPTWVSILAVVALVAAIQLQVRAVEEPYLRTVHGGTYAAYAERTGRFLPGVGRLTAAAPLASQGRSTR</sequence>
<dbReference type="GO" id="GO:0008168">
    <property type="term" value="F:methyltransferase activity"/>
    <property type="evidence" value="ECO:0007669"/>
    <property type="project" value="UniProtKB-KW"/>
</dbReference>
<evidence type="ECO:0000256" key="4">
    <source>
        <dbReference type="ARBA" id="ARBA00023136"/>
    </source>
</evidence>
<evidence type="ECO:0000256" key="2">
    <source>
        <dbReference type="ARBA" id="ARBA00022692"/>
    </source>
</evidence>
<dbReference type="EMBL" id="JPMX01000077">
    <property type="protein sequence ID" value="KGH45398.1"/>
    <property type="molecule type" value="Genomic_DNA"/>
</dbReference>
<protein>
    <submittedName>
        <fullName evidence="6">Isoprenylcysteine carboxyl methyltransferase</fullName>
    </submittedName>
</protein>
<dbReference type="PANTHER" id="PTHR43847:SF1">
    <property type="entry name" value="BLL3993 PROTEIN"/>
    <property type="match status" value="1"/>
</dbReference>
<evidence type="ECO:0000313" key="7">
    <source>
        <dbReference type="Proteomes" id="UP000029713"/>
    </source>
</evidence>
<dbReference type="GO" id="GO:0012505">
    <property type="term" value="C:endomembrane system"/>
    <property type="evidence" value="ECO:0007669"/>
    <property type="project" value="UniProtKB-SubCell"/>
</dbReference>
<accession>A0A098Y3F3</accession>
<dbReference type="OrthoDB" id="941586at2"/>
<comment type="subcellular location">
    <subcellularLocation>
        <location evidence="1">Endomembrane system</location>
        <topology evidence="1">Multi-pass membrane protein</topology>
    </subcellularLocation>
</comment>
<dbReference type="STRING" id="1522368.IN07_16970"/>
<feature type="transmembrane region" description="Helical" evidence="5">
    <location>
        <begin position="77"/>
        <end position="95"/>
    </location>
</feature>
<keyword evidence="2 5" id="KW-0812">Transmembrane</keyword>
<dbReference type="InterPro" id="IPR052527">
    <property type="entry name" value="Metal_cation-efflux_comp"/>
</dbReference>
<feature type="transmembrane region" description="Helical" evidence="5">
    <location>
        <begin position="135"/>
        <end position="160"/>
    </location>
</feature>
<dbReference type="InterPro" id="IPR007318">
    <property type="entry name" value="Phopholipid_MeTrfase"/>
</dbReference>
<dbReference type="GO" id="GO:0032259">
    <property type="term" value="P:methylation"/>
    <property type="evidence" value="ECO:0007669"/>
    <property type="project" value="UniProtKB-KW"/>
</dbReference>
<dbReference type="PANTHER" id="PTHR43847">
    <property type="entry name" value="BLL3993 PROTEIN"/>
    <property type="match status" value="1"/>
</dbReference>
<reference evidence="6 7" key="1">
    <citation type="submission" date="2014-07" db="EMBL/GenBank/DDBJ databases">
        <title>Biosystematic studies on Modestobacter strains isolated from extreme hyper-arid desert soil and from historic building.</title>
        <authorList>
            <person name="Bukarasam K."/>
            <person name="Bull A."/>
            <person name="Girard G."/>
            <person name="van Wezel G."/>
            <person name="Goodfellow M."/>
        </authorList>
    </citation>
    <scope>NUCLEOTIDE SEQUENCE [LARGE SCALE GENOMIC DNA]</scope>
    <source>
        <strain evidence="6 7">KNN45-2b</strain>
    </source>
</reference>
<gene>
    <name evidence="6" type="ORF">IN07_16970</name>
</gene>
<evidence type="ECO:0000313" key="6">
    <source>
        <dbReference type="EMBL" id="KGH45398.1"/>
    </source>
</evidence>
<keyword evidence="7" id="KW-1185">Reference proteome</keyword>
<evidence type="ECO:0000256" key="5">
    <source>
        <dbReference type="SAM" id="Phobius"/>
    </source>
</evidence>
<keyword evidence="6" id="KW-0808">Transferase</keyword>
<dbReference type="RefSeq" id="WP_036337434.1">
    <property type="nucleotide sequence ID" value="NZ_JPMX01000077.1"/>
</dbReference>
<dbReference type="AlphaFoldDB" id="A0A098Y3F3"/>
<proteinExistence type="predicted"/>
<evidence type="ECO:0000256" key="1">
    <source>
        <dbReference type="ARBA" id="ARBA00004127"/>
    </source>
</evidence>
<dbReference type="Proteomes" id="UP000029713">
    <property type="component" value="Unassembled WGS sequence"/>
</dbReference>
<dbReference type="Gene3D" id="1.20.120.1630">
    <property type="match status" value="1"/>
</dbReference>
<dbReference type="Pfam" id="PF04191">
    <property type="entry name" value="PEMT"/>
    <property type="match status" value="1"/>
</dbReference>
<comment type="caution">
    <text evidence="6">The sequence shown here is derived from an EMBL/GenBank/DDBJ whole genome shotgun (WGS) entry which is preliminary data.</text>
</comment>